<dbReference type="InterPro" id="IPR051472">
    <property type="entry name" value="T3SS_Stator/FliH"/>
</dbReference>
<name>A0A3B0Z8D2_9ZZZZ</name>
<proteinExistence type="inferred from homology"/>
<keyword evidence="4" id="KW-0813">Transport</keyword>
<dbReference type="GO" id="GO:0003774">
    <property type="term" value="F:cytoskeletal motor activity"/>
    <property type="evidence" value="ECO:0007669"/>
    <property type="project" value="InterPro"/>
</dbReference>
<evidence type="ECO:0000256" key="5">
    <source>
        <dbReference type="ARBA" id="ARBA00022490"/>
    </source>
</evidence>
<sequence length="244" mass="27306">MSKGREVVFTRALDDDECHSVQPFSFKEMRAGKEEFHSLNERDEEKNSNQGLLENIAESGALTVEKLEALQQQVYQESYDKGLAEGRTAGVEQALAEQRQQAAGQAQKIQSILEHFSAPLQDLDDTILDELTTMVTTIAKHFIRRELKHDPGQIIAVTREALAILPLNSRHIRLHLHPDDAALVRDTLAVSEEESPWRIIEDGTLSRGGLKVTAENSQIDATVESRFAEVISRILGDEREPEGE</sequence>
<dbReference type="GO" id="GO:0005829">
    <property type="term" value="C:cytosol"/>
    <property type="evidence" value="ECO:0007669"/>
    <property type="project" value="TreeGrafter"/>
</dbReference>
<dbReference type="PANTHER" id="PTHR34982">
    <property type="entry name" value="YOP PROTEINS TRANSLOCATION PROTEIN L"/>
    <property type="match status" value="1"/>
</dbReference>
<evidence type="ECO:0000256" key="1">
    <source>
        <dbReference type="ARBA" id="ARBA00003041"/>
    </source>
</evidence>
<evidence type="ECO:0000259" key="9">
    <source>
        <dbReference type="Pfam" id="PF02108"/>
    </source>
</evidence>
<evidence type="ECO:0000256" key="6">
    <source>
        <dbReference type="ARBA" id="ARBA00022795"/>
    </source>
</evidence>
<organism evidence="10">
    <name type="scientific">hydrothermal vent metagenome</name>
    <dbReference type="NCBI Taxonomy" id="652676"/>
    <lineage>
        <taxon>unclassified sequences</taxon>
        <taxon>metagenomes</taxon>
        <taxon>ecological metagenomes</taxon>
    </lineage>
</organism>
<gene>
    <name evidence="10" type="ORF">MNBD_GAMMA18-1284</name>
</gene>
<keyword evidence="5" id="KW-0963">Cytoplasm</keyword>
<dbReference type="Pfam" id="PF02108">
    <property type="entry name" value="FliH"/>
    <property type="match status" value="1"/>
</dbReference>
<keyword evidence="6" id="KW-1005">Bacterial flagellum biogenesis</keyword>
<keyword evidence="8" id="KW-1006">Bacterial flagellum protein export</keyword>
<dbReference type="EMBL" id="UOFP01000048">
    <property type="protein sequence ID" value="VAW84463.1"/>
    <property type="molecule type" value="Genomic_DNA"/>
</dbReference>
<evidence type="ECO:0000256" key="3">
    <source>
        <dbReference type="ARBA" id="ARBA00006602"/>
    </source>
</evidence>
<dbReference type="PANTHER" id="PTHR34982:SF1">
    <property type="entry name" value="FLAGELLAR ASSEMBLY PROTEIN FLIH"/>
    <property type="match status" value="1"/>
</dbReference>
<evidence type="ECO:0000256" key="2">
    <source>
        <dbReference type="ARBA" id="ARBA00004496"/>
    </source>
</evidence>
<protein>
    <recommendedName>
        <fullName evidence="9">Flagellar assembly protein FliH/Type III secretion system HrpE domain-containing protein</fullName>
    </recommendedName>
</protein>
<dbReference type="GO" id="GO:0044781">
    <property type="term" value="P:bacterial-type flagellum organization"/>
    <property type="evidence" value="ECO:0007669"/>
    <property type="project" value="UniProtKB-KW"/>
</dbReference>
<dbReference type="GO" id="GO:0071973">
    <property type="term" value="P:bacterial-type flagellum-dependent cell motility"/>
    <property type="evidence" value="ECO:0007669"/>
    <property type="project" value="InterPro"/>
</dbReference>
<evidence type="ECO:0000256" key="7">
    <source>
        <dbReference type="ARBA" id="ARBA00022927"/>
    </source>
</evidence>
<dbReference type="GO" id="GO:0009288">
    <property type="term" value="C:bacterial-type flagellum"/>
    <property type="evidence" value="ECO:0007669"/>
    <property type="project" value="InterPro"/>
</dbReference>
<feature type="domain" description="Flagellar assembly protein FliH/Type III secretion system HrpE" evidence="9">
    <location>
        <begin position="105"/>
        <end position="229"/>
    </location>
</feature>
<dbReference type="InterPro" id="IPR018035">
    <property type="entry name" value="Flagellar_FliH/T3SS_HrpE"/>
</dbReference>
<dbReference type="InterPro" id="IPR000563">
    <property type="entry name" value="Flag_FliH"/>
</dbReference>
<evidence type="ECO:0000313" key="10">
    <source>
        <dbReference type="EMBL" id="VAW84463.1"/>
    </source>
</evidence>
<keyword evidence="7" id="KW-0653">Protein transport</keyword>
<evidence type="ECO:0000256" key="8">
    <source>
        <dbReference type="ARBA" id="ARBA00023225"/>
    </source>
</evidence>
<dbReference type="GO" id="GO:0015031">
    <property type="term" value="P:protein transport"/>
    <property type="evidence" value="ECO:0007669"/>
    <property type="project" value="UniProtKB-KW"/>
</dbReference>
<comment type="similarity">
    <text evidence="3">Belongs to the FliH family.</text>
</comment>
<dbReference type="PRINTS" id="PR01003">
    <property type="entry name" value="FLGFLIH"/>
</dbReference>
<evidence type="ECO:0000256" key="4">
    <source>
        <dbReference type="ARBA" id="ARBA00022448"/>
    </source>
</evidence>
<dbReference type="AlphaFoldDB" id="A0A3B0Z8D2"/>
<reference evidence="10" key="1">
    <citation type="submission" date="2018-06" db="EMBL/GenBank/DDBJ databases">
        <authorList>
            <person name="Zhirakovskaya E."/>
        </authorList>
    </citation>
    <scope>NUCLEOTIDE SEQUENCE</scope>
</reference>
<accession>A0A3B0Z8D2</accession>
<comment type="function">
    <text evidence="1">Needed for flagellar regrowth and assembly.</text>
</comment>
<comment type="subcellular location">
    <subcellularLocation>
        <location evidence="2">Cytoplasm</location>
    </subcellularLocation>
</comment>